<accession>A0ABW4EWW2</accession>
<organism evidence="7 8">
    <name type="scientific">Pseudonocardia yunnanensis</name>
    <dbReference type="NCBI Taxonomy" id="58107"/>
    <lineage>
        <taxon>Bacteria</taxon>
        <taxon>Bacillati</taxon>
        <taxon>Actinomycetota</taxon>
        <taxon>Actinomycetes</taxon>
        <taxon>Pseudonocardiales</taxon>
        <taxon>Pseudonocardiaceae</taxon>
        <taxon>Pseudonocardia</taxon>
    </lineage>
</organism>
<keyword evidence="2" id="KW-0479">Metal-binding</keyword>
<evidence type="ECO:0000313" key="8">
    <source>
        <dbReference type="Proteomes" id="UP001597114"/>
    </source>
</evidence>
<dbReference type="PANTHER" id="PTHR43880">
    <property type="entry name" value="ALCOHOL DEHYDROGENASE"/>
    <property type="match status" value="1"/>
</dbReference>
<dbReference type="RefSeq" id="WP_344718385.1">
    <property type="nucleotide sequence ID" value="NZ_BAAAUS010000001.1"/>
</dbReference>
<proteinExistence type="inferred from homology"/>
<evidence type="ECO:0000256" key="4">
    <source>
        <dbReference type="ARBA" id="ARBA00023002"/>
    </source>
</evidence>
<gene>
    <name evidence="7" type="ORF">ACFSJD_16020</name>
</gene>
<dbReference type="InterPro" id="IPR002328">
    <property type="entry name" value="ADH_Zn_CS"/>
</dbReference>
<feature type="domain" description="Alcohol dehydrogenase-like N-terminal" evidence="6">
    <location>
        <begin position="27"/>
        <end position="115"/>
    </location>
</feature>
<protein>
    <submittedName>
        <fullName evidence="7">Alcohol dehydrogenase catalytic domain-containing protein</fullName>
    </submittedName>
</protein>
<keyword evidence="5" id="KW-0520">NAD</keyword>
<reference evidence="8" key="1">
    <citation type="journal article" date="2019" name="Int. J. Syst. Evol. Microbiol.">
        <title>The Global Catalogue of Microorganisms (GCM) 10K type strain sequencing project: providing services to taxonomists for standard genome sequencing and annotation.</title>
        <authorList>
            <consortium name="The Broad Institute Genomics Platform"/>
            <consortium name="The Broad Institute Genome Sequencing Center for Infectious Disease"/>
            <person name="Wu L."/>
            <person name="Ma J."/>
        </authorList>
    </citation>
    <scope>NUCLEOTIDE SEQUENCE [LARGE SCALE GENOMIC DNA]</scope>
    <source>
        <strain evidence="8">CCM 7043</strain>
    </source>
</reference>
<evidence type="ECO:0000256" key="5">
    <source>
        <dbReference type="ARBA" id="ARBA00023027"/>
    </source>
</evidence>
<dbReference type="PANTHER" id="PTHR43880:SF12">
    <property type="entry name" value="ALCOHOL DEHYDROGENASE CLASS-3"/>
    <property type="match status" value="1"/>
</dbReference>
<dbReference type="SUPFAM" id="SSF50129">
    <property type="entry name" value="GroES-like"/>
    <property type="match status" value="1"/>
</dbReference>
<dbReference type="Pfam" id="PF08240">
    <property type="entry name" value="ADH_N"/>
    <property type="match status" value="1"/>
</dbReference>
<evidence type="ECO:0000313" key="7">
    <source>
        <dbReference type="EMBL" id="MFD1519002.1"/>
    </source>
</evidence>
<keyword evidence="3" id="KW-0862">Zinc</keyword>
<comment type="similarity">
    <text evidence="1">Belongs to the zinc-containing alcohol dehydrogenase family.</text>
</comment>
<dbReference type="Proteomes" id="UP001597114">
    <property type="component" value="Unassembled WGS sequence"/>
</dbReference>
<sequence>MKTEAAILWEAGRPWSVEEVELDDPQRGEVRARLASSGLCHSDDHAVKQDILVGLPIVGGHEGAGVVDEVGPGVSRLEPGDHVALVFMPACGHCRWCSGGHSVLCDYGALTMAGIPIADGKPARTPAARA</sequence>
<evidence type="ECO:0000259" key="6">
    <source>
        <dbReference type="Pfam" id="PF08240"/>
    </source>
</evidence>
<dbReference type="InterPro" id="IPR011032">
    <property type="entry name" value="GroES-like_sf"/>
</dbReference>
<dbReference type="PROSITE" id="PS00059">
    <property type="entry name" value="ADH_ZINC"/>
    <property type="match status" value="1"/>
</dbReference>
<keyword evidence="8" id="KW-1185">Reference proteome</keyword>
<dbReference type="EMBL" id="JBHUCO010000015">
    <property type="protein sequence ID" value="MFD1519002.1"/>
    <property type="molecule type" value="Genomic_DNA"/>
</dbReference>
<evidence type="ECO:0000256" key="1">
    <source>
        <dbReference type="ARBA" id="ARBA00008072"/>
    </source>
</evidence>
<dbReference type="InterPro" id="IPR013154">
    <property type="entry name" value="ADH-like_N"/>
</dbReference>
<name>A0ABW4EWW2_9PSEU</name>
<keyword evidence="4" id="KW-0560">Oxidoreductase</keyword>
<evidence type="ECO:0000256" key="3">
    <source>
        <dbReference type="ARBA" id="ARBA00022833"/>
    </source>
</evidence>
<dbReference type="Gene3D" id="3.90.180.10">
    <property type="entry name" value="Medium-chain alcohol dehydrogenases, catalytic domain"/>
    <property type="match status" value="1"/>
</dbReference>
<evidence type="ECO:0000256" key="2">
    <source>
        <dbReference type="ARBA" id="ARBA00022723"/>
    </source>
</evidence>
<comment type="caution">
    <text evidence="7">The sequence shown here is derived from an EMBL/GenBank/DDBJ whole genome shotgun (WGS) entry which is preliminary data.</text>
</comment>